<keyword evidence="1" id="KW-0812">Transmembrane</keyword>
<name>A0A0S4MJT5_ECHMU</name>
<keyword evidence="3" id="KW-1185">Reference proteome</keyword>
<proteinExistence type="predicted"/>
<evidence type="ECO:0000313" key="3">
    <source>
        <dbReference type="Proteomes" id="UP000017246"/>
    </source>
</evidence>
<evidence type="ECO:0000313" key="2">
    <source>
        <dbReference type="EMBL" id="CUT98428.1"/>
    </source>
</evidence>
<evidence type="ECO:0000256" key="1">
    <source>
        <dbReference type="SAM" id="Phobius"/>
    </source>
</evidence>
<keyword evidence="1" id="KW-0472">Membrane</keyword>
<feature type="transmembrane region" description="Helical" evidence="1">
    <location>
        <begin position="92"/>
        <end position="112"/>
    </location>
</feature>
<reference evidence="2" key="1">
    <citation type="journal article" date="2013" name="Nature">
        <title>The genomes of four tapeworm species reveal adaptations to parasitism.</title>
        <authorList>
            <person name="Tsai I.J."/>
            <person name="Zarowiecki M."/>
            <person name="Holroyd N."/>
            <person name="Garciarrubio A."/>
            <person name="Sanchez-Flores A."/>
            <person name="Brooks K.L."/>
            <person name="Tracey A."/>
            <person name="Bobes R.J."/>
            <person name="Fragoso G."/>
            <person name="Sciutto E."/>
            <person name="Aslett M."/>
            <person name="Beasley H."/>
            <person name="Bennett H.M."/>
            <person name="Cai J."/>
            <person name="Camicia F."/>
            <person name="Clark R."/>
            <person name="Cucher M."/>
            <person name="De Silva N."/>
            <person name="Day T.A."/>
            <person name="Deplazes P."/>
            <person name="Estrada K."/>
            <person name="Fernandez C."/>
            <person name="Holland P.W."/>
            <person name="Hou J."/>
            <person name="Hu S."/>
            <person name="Huckvale T."/>
            <person name="Hung S.S."/>
            <person name="Kamenetzky L."/>
            <person name="Keane J.A."/>
            <person name="Kiss F."/>
            <person name="Koziol U."/>
            <person name="Lambert O."/>
            <person name="Liu K."/>
            <person name="Luo X."/>
            <person name="Luo Y."/>
            <person name="Macchiaroli N."/>
            <person name="Nichol S."/>
            <person name="Paps J."/>
            <person name="Parkinson J."/>
            <person name="Pouchkina-Stantcheva N."/>
            <person name="Riddiford N."/>
            <person name="Rosenzvit M."/>
            <person name="Salinas G."/>
            <person name="Wasmuth J.D."/>
            <person name="Zamanian M."/>
            <person name="Zheng Y."/>
            <person name="Cai X."/>
            <person name="Soberon X."/>
            <person name="Olson P.D."/>
            <person name="Laclette J.P."/>
            <person name="Brehm K."/>
            <person name="Berriman M."/>
            <person name="Garciarrubio A."/>
            <person name="Bobes R.J."/>
            <person name="Fragoso G."/>
            <person name="Sanchez-Flores A."/>
            <person name="Estrada K."/>
            <person name="Cevallos M.A."/>
            <person name="Morett E."/>
            <person name="Gonzalez V."/>
            <person name="Portillo T."/>
            <person name="Ochoa-Leyva A."/>
            <person name="Jose M.V."/>
            <person name="Sciutto E."/>
            <person name="Landa A."/>
            <person name="Jimenez L."/>
            <person name="Valdes V."/>
            <person name="Carrero J.C."/>
            <person name="Larralde C."/>
            <person name="Morales-Montor J."/>
            <person name="Limon-Lason J."/>
            <person name="Soberon X."/>
            <person name="Laclette J.P."/>
        </authorList>
    </citation>
    <scope>NUCLEOTIDE SEQUENCE [LARGE SCALE GENOMIC DNA]</scope>
</reference>
<reference evidence="2" key="2">
    <citation type="submission" date="2015-11" db="EMBL/GenBank/DDBJ databases">
        <authorList>
            <person name="Zhang Y."/>
            <person name="Guo Z."/>
        </authorList>
    </citation>
    <scope>NUCLEOTIDE SEQUENCE</scope>
</reference>
<protein>
    <submittedName>
        <fullName evidence="2">Expressed protein</fullName>
    </submittedName>
</protein>
<sequence>MMNKKLKENVLHGLDKCGRNEGDEGRTVQHEFGELMYVTTSARVEHVCCRLWMCFRGNKDGHLPMLFGVAGILYVCLRVCTLAFMRGCILALLKFIVCLSFVFKCGVFSAYLPSKCTSTTCSRGCIMSFADC</sequence>
<dbReference type="EMBL" id="LN901740">
    <property type="protein sequence ID" value="CUT98428.1"/>
    <property type="molecule type" value="Genomic_DNA"/>
</dbReference>
<dbReference type="AlphaFoldDB" id="A0A0S4MJT5"/>
<accession>A0A0S4MJT5</accession>
<dbReference type="Proteomes" id="UP000017246">
    <property type="component" value="Unassembled WGS sequence"/>
</dbReference>
<keyword evidence="1" id="KW-1133">Transmembrane helix</keyword>
<organism evidence="2 3">
    <name type="scientific">Echinococcus multilocularis</name>
    <name type="common">Fox tapeworm</name>
    <dbReference type="NCBI Taxonomy" id="6211"/>
    <lineage>
        <taxon>Eukaryota</taxon>
        <taxon>Metazoa</taxon>
        <taxon>Spiralia</taxon>
        <taxon>Lophotrochozoa</taxon>
        <taxon>Platyhelminthes</taxon>
        <taxon>Cestoda</taxon>
        <taxon>Eucestoda</taxon>
        <taxon>Cyclophyllidea</taxon>
        <taxon>Taeniidae</taxon>
        <taxon>Echinococcus</taxon>
    </lineage>
</organism>
<feature type="transmembrane region" description="Helical" evidence="1">
    <location>
        <begin position="65"/>
        <end position="85"/>
    </location>
</feature>